<dbReference type="Proteomes" id="UP001140011">
    <property type="component" value="Unassembled WGS sequence"/>
</dbReference>
<reference evidence="2" key="1">
    <citation type="submission" date="2022-07" db="EMBL/GenBank/DDBJ databases">
        <title>Phylogenomic reconstructions and comparative analyses of Kickxellomycotina fungi.</title>
        <authorList>
            <person name="Reynolds N.K."/>
            <person name="Stajich J.E."/>
            <person name="Barry K."/>
            <person name="Grigoriev I.V."/>
            <person name="Crous P."/>
            <person name="Smith M.E."/>
        </authorList>
    </citation>
    <scope>NUCLEOTIDE SEQUENCE</scope>
    <source>
        <strain evidence="2">BCRC 34297</strain>
    </source>
</reference>
<feature type="compositionally biased region" description="Polar residues" evidence="1">
    <location>
        <begin position="85"/>
        <end position="96"/>
    </location>
</feature>
<feature type="compositionally biased region" description="Polar residues" evidence="1">
    <location>
        <begin position="10"/>
        <end position="20"/>
    </location>
</feature>
<organism evidence="2 3">
    <name type="scientific">Coemansia pectinata</name>
    <dbReference type="NCBI Taxonomy" id="1052879"/>
    <lineage>
        <taxon>Eukaryota</taxon>
        <taxon>Fungi</taxon>
        <taxon>Fungi incertae sedis</taxon>
        <taxon>Zoopagomycota</taxon>
        <taxon>Kickxellomycotina</taxon>
        <taxon>Kickxellomycetes</taxon>
        <taxon>Kickxellales</taxon>
        <taxon>Kickxellaceae</taxon>
        <taxon>Coemansia</taxon>
    </lineage>
</organism>
<dbReference type="AlphaFoldDB" id="A0A9W8LBJ7"/>
<evidence type="ECO:0000256" key="1">
    <source>
        <dbReference type="SAM" id="MobiDB-lite"/>
    </source>
</evidence>
<dbReference type="EMBL" id="JANBUH010000037">
    <property type="protein sequence ID" value="KAJ2756087.1"/>
    <property type="molecule type" value="Genomic_DNA"/>
</dbReference>
<evidence type="ECO:0000313" key="3">
    <source>
        <dbReference type="Proteomes" id="UP001140011"/>
    </source>
</evidence>
<name>A0A9W8LBJ7_9FUNG</name>
<gene>
    <name evidence="2" type="ORF">GGI19_001148</name>
</gene>
<feature type="region of interest" description="Disordered" evidence="1">
    <location>
        <begin position="35"/>
        <end position="100"/>
    </location>
</feature>
<protein>
    <submittedName>
        <fullName evidence="2">Uncharacterized protein</fullName>
    </submittedName>
</protein>
<proteinExistence type="predicted"/>
<accession>A0A9W8LBJ7</accession>
<keyword evidence="3" id="KW-1185">Reference proteome</keyword>
<evidence type="ECO:0000313" key="2">
    <source>
        <dbReference type="EMBL" id="KAJ2756087.1"/>
    </source>
</evidence>
<comment type="caution">
    <text evidence="2">The sequence shown here is derived from an EMBL/GenBank/DDBJ whole genome shotgun (WGS) entry which is preliminary data.</text>
</comment>
<feature type="region of interest" description="Disordered" evidence="1">
    <location>
        <begin position="1"/>
        <end position="20"/>
    </location>
</feature>
<sequence>MPTVPPPQDSPVTGTVAGSATASVTLPRQYPMAISVSRATAAEKGKGRAPPGDGPPTQTLRKRQRVAPRVVEAIDISSDEEDDAPNTNKIASSSMQGALPNVDSLPEPRGYGMLLSPLDFVGSSAADQRNSTSKIRDRSGNKVTTQSILFVLGPFLSCHFDLFIIIYRYVFGCELVPSGTSSRDFMLTLANMEGFKHWSPPVANMDFLCN</sequence>